<name>A0AAD3D0H1_9STRA</name>
<gene>
    <name evidence="3" type="ORF">CTEN210_10992</name>
</gene>
<evidence type="ECO:0000256" key="1">
    <source>
        <dbReference type="ARBA" id="ARBA00006080"/>
    </source>
</evidence>
<dbReference type="EMBL" id="BLLK01000047">
    <property type="protein sequence ID" value="GFH54516.1"/>
    <property type="molecule type" value="Genomic_DNA"/>
</dbReference>
<dbReference type="GO" id="GO:0000938">
    <property type="term" value="C:GARP complex"/>
    <property type="evidence" value="ECO:0007669"/>
    <property type="project" value="TreeGrafter"/>
</dbReference>
<reference evidence="3 4" key="1">
    <citation type="journal article" date="2021" name="Sci. Rep.">
        <title>The genome of the diatom Chaetoceros tenuissimus carries an ancient integrated fragment of an extant virus.</title>
        <authorList>
            <person name="Hongo Y."/>
            <person name="Kimura K."/>
            <person name="Takaki Y."/>
            <person name="Yoshida Y."/>
            <person name="Baba S."/>
            <person name="Kobayashi G."/>
            <person name="Nagasaki K."/>
            <person name="Hano T."/>
            <person name="Tomaru Y."/>
        </authorList>
    </citation>
    <scope>NUCLEOTIDE SEQUENCE [LARGE SCALE GENOMIC DNA]</scope>
    <source>
        <strain evidence="3 4">NIES-3715</strain>
    </source>
</reference>
<organism evidence="3 4">
    <name type="scientific">Chaetoceros tenuissimus</name>
    <dbReference type="NCBI Taxonomy" id="426638"/>
    <lineage>
        <taxon>Eukaryota</taxon>
        <taxon>Sar</taxon>
        <taxon>Stramenopiles</taxon>
        <taxon>Ochrophyta</taxon>
        <taxon>Bacillariophyta</taxon>
        <taxon>Coscinodiscophyceae</taxon>
        <taxon>Chaetocerotophycidae</taxon>
        <taxon>Chaetocerotales</taxon>
        <taxon>Chaetocerotaceae</taxon>
        <taxon>Chaetoceros</taxon>
    </lineage>
</organism>
<evidence type="ECO:0008006" key="5">
    <source>
        <dbReference type="Google" id="ProtNLM"/>
    </source>
</evidence>
<comment type="caution">
    <text evidence="3">The sequence shown here is derived from an EMBL/GenBank/DDBJ whole genome shotgun (WGS) entry which is preliminary data.</text>
</comment>
<accession>A0AAD3D0H1</accession>
<feature type="compositionally biased region" description="Basic and acidic residues" evidence="2">
    <location>
        <begin position="70"/>
        <end position="80"/>
    </location>
</feature>
<dbReference type="GO" id="GO:0016020">
    <property type="term" value="C:membrane"/>
    <property type="evidence" value="ECO:0007669"/>
    <property type="project" value="TreeGrafter"/>
</dbReference>
<dbReference type="GO" id="GO:0032456">
    <property type="term" value="P:endocytic recycling"/>
    <property type="evidence" value="ECO:0007669"/>
    <property type="project" value="TreeGrafter"/>
</dbReference>
<feature type="region of interest" description="Disordered" evidence="2">
    <location>
        <begin position="1"/>
        <end position="27"/>
    </location>
</feature>
<sequence length="1027" mass="115574">MSDIEHFSQSSSDSESDDEEFLLTSTDETREAMIRRKLLESFYGSSDPDAVKSDGSNESIQDPSQSIQENKPKAKKENADLDSTHFNPSLYTSNLIHNCTTSHILNDTHKLSQSIRQLDSSMQTLVYENYSKFISATDAIRSIGQSVDVSNDGLERLHEKMQVVEKNTQILETSLVDKRKQVVEKLKLKRLLNRLTRLVELPVTLQGMKDRGEYRFLMRDYLDAMKILTRHSDNFESLKSIEAECTVIAKDMMQEAGLKIWVWCGGNNLGVGGRMKDRRRTKAGKSGVLDTFWIKGGMLRANGDKILEIVSPENVSKIYESAGAILMYANSQRSQLDDNEMNPEDTSVEAVLGQVTEDECKAMALESINVYLETILENHAVEIQSNKSKDRVKNLSLYPPEFLSNLLEAASLYGITFRSPFVRHEKMSNDGNWQKRDANLLKEYITMWFGLFLSHVKNVLLENTLEVSNDTDESKEEDDDEFFTAISNELMKLVRSVREVASGLALPEIGIDMDVASNLVEEATGITESMVKTRVMQKFRLLRVRVVKECLAPFVEGIAKNELEEARLTKIIQTANVSLSDGLQYVDDTIRSILCNDSGGSMSSTSLDPHMIELSVRKNAREFGFWLASTLETIGGCEYTRDKITMDVKSIIPPEEGNKNDEHNKVLQASSQDVENFVKEGIESLDLPHIKTLLEFVNETLDDKQQDVLRLSLMEMSKVAQKVVSKNMNQSISSCLEESSKSKHEFLKGFKEEKDCIDSDGLLKLRFQLSLSRVTNIFCMVLGNDAVSMACQDIAESCSVESEFFPHGPSDAATRILEVIKRVCVDCASAFGFESMASEVPDFENDYRQDLNMVGHTSSVGGNVAMKGLSLDVARIFTQKIQVYNHHHDLIVFSRDSIVSLMLTIAAKAWIEQIRQNSFSTFAYRQIQVDIEFLKYMLPHYLTDDSNEIENLQKTLDEIVLTAGDRCIDVECVGVNEYYDEAMNKVMSPLSIALGWLKEEDAAGGRGALNQIVIRSDSRDISDEGTE</sequence>
<evidence type="ECO:0000313" key="4">
    <source>
        <dbReference type="Proteomes" id="UP001054902"/>
    </source>
</evidence>
<dbReference type="PANTHER" id="PTHR15954">
    <property type="entry name" value="VACUOLAR PROTEIN SORTING-ASSOCIATED PROTEIN 51 HOMOLOG"/>
    <property type="match status" value="1"/>
</dbReference>
<evidence type="ECO:0000313" key="3">
    <source>
        <dbReference type="EMBL" id="GFH54516.1"/>
    </source>
</evidence>
<dbReference type="Pfam" id="PF08700">
    <property type="entry name" value="VPS51_Exo84_N"/>
    <property type="match status" value="1"/>
</dbReference>
<dbReference type="GO" id="GO:0048193">
    <property type="term" value="P:Golgi vesicle transport"/>
    <property type="evidence" value="ECO:0007669"/>
    <property type="project" value="TreeGrafter"/>
</dbReference>
<evidence type="ECO:0000256" key="2">
    <source>
        <dbReference type="SAM" id="MobiDB-lite"/>
    </source>
</evidence>
<dbReference type="GO" id="GO:0042147">
    <property type="term" value="P:retrograde transport, endosome to Golgi"/>
    <property type="evidence" value="ECO:0007669"/>
    <property type="project" value="TreeGrafter"/>
</dbReference>
<proteinExistence type="inferred from homology"/>
<dbReference type="PANTHER" id="PTHR15954:SF4">
    <property type="entry name" value="VACUOLAR PROTEIN SORTING-ASSOCIATED PROTEIN 51 HOMOLOG"/>
    <property type="match status" value="1"/>
</dbReference>
<protein>
    <recommendedName>
        <fullName evidence="5">Vacuolar protein sorting-associated protein 51 homolog</fullName>
    </recommendedName>
</protein>
<dbReference type="AlphaFoldDB" id="A0AAD3D0H1"/>
<dbReference type="GO" id="GO:1990745">
    <property type="term" value="C:EARP complex"/>
    <property type="evidence" value="ECO:0007669"/>
    <property type="project" value="TreeGrafter"/>
</dbReference>
<dbReference type="GO" id="GO:0007030">
    <property type="term" value="P:Golgi organization"/>
    <property type="evidence" value="ECO:0007669"/>
    <property type="project" value="TreeGrafter"/>
</dbReference>
<comment type="similarity">
    <text evidence="1">Belongs to the VPS51 family.</text>
</comment>
<feature type="region of interest" description="Disordered" evidence="2">
    <location>
        <begin position="44"/>
        <end position="80"/>
    </location>
</feature>
<dbReference type="GO" id="GO:0005829">
    <property type="term" value="C:cytosol"/>
    <property type="evidence" value="ECO:0007669"/>
    <property type="project" value="GOC"/>
</dbReference>
<dbReference type="GO" id="GO:0007041">
    <property type="term" value="P:lysosomal transport"/>
    <property type="evidence" value="ECO:0007669"/>
    <property type="project" value="TreeGrafter"/>
</dbReference>
<dbReference type="InterPro" id="IPR014812">
    <property type="entry name" value="Vps51"/>
</dbReference>
<feature type="compositionally biased region" description="Polar residues" evidence="2">
    <location>
        <begin position="54"/>
        <end position="69"/>
    </location>
</feature>
<dbReference type="Proteomes" id="UP001054902">
    <property type="component" value="Unassembled WGS sequence"/>
</dbReference>
<keyword evidence="4" id="KW-1185">Reference proteome</keyword>